<organism evidence="1 2">
    <name type="scientific">Acinetobacter nosocomialis</name>
    <dbReference type="NCBI Taxonomy" id="106654"/>
    <lineage>
        <taxon>Bacteria</taxon>
        <taxon>Pseudomonadati</taxon>
        <taxon>Pseudomonadota</taxon>
        <taxon>Gammaproteobacteria</taxon>
        <taxon>Moraxellales</taxon>
        <taxon>Moraxellaceae</taxon>
        <taxon>Acinetobacter</taxon>
        <taxon>Acinetobacter calcoaceticus/baumannii complex</taxon>
    </lineage>
</organism>
<dbReference type="EMBL" id="CP014019">
    <property type="protein sequence ID" value="AVF46301.1"/>
    <property type="molecule type" value="Genomic_DNA"/>
</dbReference>
<sequence length="1395" mass="149314">MMGNIMKLHFKPNKLWYAIYSTSMTFTWLMSSSVVQASDLQIYASPTAGKKTIVMMLDTSGSMGRTIQSGYSIYDDYGITSCSTTYVNSTTTPSYRRYYCGVSSNTTNSKVTNLATGCEKQADNSYRCYDRLTRLKDGMFSFLENNNPIFNNVSVGLGHFSTYSSGTTGDGSSGEILVPAANLGVVGSAQRVALKNAVAGLEASGGTPTANAYAEAAAYLMGTRTLSSTTANVAMYFKYYPVLTQTSQTVYYACGNTSASGSTDNTKCTYTPTSIPSQSNLSNYSSNTTSSTNGNITTYTTYYYKTTGWFYPTTTYYYKTTYSETKVTSSTPNYQSCTAYNSNGCTTWSAASLTNPTTDTYDTQCTVNTVAGTCVYQTKTILGTNSYSGFNSSVQSSKDPDTNYTTYKSPLPPVSQRQSCDGQGVYILSDGEPTNNVNSSVLASALNLSSFSNSGGLSGGTNWDYMSNFAKALFNGGVIQSDANNATNPANVSIQTAFVGFGSALNALSTTDAKNACKMSSRTQIDRSGDDACSPNQGTNAVSAPGYGNGGFFPTQSAQGVTDSVIAFINNLGKVPLEPLTTGAISVPYDALNPKNLQEYGYLRAFEPDPANAYLTWRGNLKKYHVVLSGSNAGAFEANSGGLVYDANGAFRSGTKDYWNSSSYNDGGKVFLGGAYSNVPLPTLGQPEEVNSQGNITKYYYAAKNKIRNLFTDVSTVAADGSLTKISTTNTNLLKIPAAPAVNTNPFDTPANTASYVLGKFNSSTGQDVLKTFPVSLKLKLLNYLGYPTDITATALPSTLTTSNAPYLSMGGSIHSFPVQLTYSGTLDQNGNLTSAREQSILYGSMEGGLHIVDASSGVEQMVFIPADILNDTVASKALVVGQSDSTAPAQGMDGAWVSDPAYNITTTGSGSSAVSKVTAKQMNIYGGMRMGGSSYYGLNVLNPSSPQLMFRIGADQSDYSRMGQSWSKPVLANIRYNGAIRRVMIVGGGYDQCYEKPNITLSDSCFSNGKAKGNAVYIIDAKTGERLWWASDTGSNNDNANMKHSIVSRISTLDRDGDGLVDHLYFGDLGGQVFRVDLNNNQTQTNSTYSSFGIRVVRLANLATNDTTNDSGNDYTGGNAPRFYEPPTVTIHDYGVRSFITVGIASGDRSTPLDVYPIIGREGMSPSTALSGRPVNNVYGIIDRDFIKKNLMSLSDSQLETKDLIRSNLRKNPQILRAGETSVGQVFFPSTGTGQAGWYRSLSSTSNGTEKADNSFRIKGGMKAFEEPIAITGNLIVPVYDPQGTGIVASDPCLPRVVGETDRQTYCLPFGVCLNTDGSINHNKEDNSGFGTDGTKNLNVIGSGVRNITFVPSEDNPSPQNSCGKLKLSGNEQGTGQWQCTSYLIPARWYERYR</sequence>
<dbReference type="Gene3D" id="3.40.50.410">
    <property type="entry name" value="von Willebrand factor, type A domain"/>
    <property type="match status" value="1"/>
</dbReference>
<dbReference type="Proteomes" id="UP000237921">
    <property type="component" value="Chromosome"/>
</dbReference>
<gene>
    <name evidence="1" type="ORF">AL533_19100</name>
</gene>
<dbReference type="InterPro" id="IPR036465">
    <property type="entry name" value="vWFA_dom_sf"/>
</dbReference>
<evidence type="ECO:0000313" key="2">
    <source>
        <dbReference type="Proteomes" id="UP000237921"/>
    </source>
</evidence>
<accession>A0A2L1VME0</accession>
<proteinExistence type="predicted"/>
<evidence type="ECO:0000313" key="1">
    <source>
        <dbReference type="EMBL" id="AVF46301.1"/>
    </source>
</evidence>
<name>A0A2L1VME0_ACINO</name>
<protein>
    <submittedName>
        <fullName evidence="1">Pilus assembly protein PilY</fullName>
    </submittedName>
</protein>
<reference evidence="2" key="1">
    <citation type="submission" date="2017-12" db="EMBL/GenBank/DDBJ databases">
        <title>FDA dAtabase for Regulatory Grade micrObial Sequences (FDA-ARGOS): Supporting development and validation of Infectious Disease Dx tests.</title>
        <authorList>
            <person name="Hoffmann M."/>
            <person name="Allard M."/>
            <person name="Evans P."/>
            <person name="Brown E."/>
            <person name="Tallon L."/>
            <person name="Sadzewicz L."/>
            <person name="Sengamalay N."/>
            <person name="Ott S."/>
            <person name="Godinez A."/>
            <person name="Nagaraj S."/>
            <person name="Vavikolanu K."/>
            <person name="Aluvathingal J."/>
            <person name="Nadendla S."/>
            <person name="Sichtig H."/>
        </authorList>
    </citation>
    <scope>NUCLEOTIDE SEQUENCE [LARGE SCALE GENOMIC DNA]</scope>
    <source>
        <strain evidence="2">FDAARGOS_129</strain>
    </source>
</reference>